<proteinExistence type="predicted"/>
<gene>
    <name evidence="1" type="ORF">OCK74_04360</name>
</gene>
<sequence length="817" mass="91474">MSVSINNKGFVTSIKDKRTNKEYSPSGRASALLSMHANKKILLPQSARFSQTKQQIELSYLNGAKAVVKVQLKDQYLRLQLESLTNRGDIDNIVWGPINTTISQTIGDIIGVVRDGKFAFGMMALNDITISGPPTESDLAEMYYYIHSPDPVKYPIDPKYKEGQRFGIGGDGHSDVAFYSHPEEYFRMNGGNGAILEPAFGSSVSMHARDRRKPYTYLYSLLPDFPNDGHPRHQVSDTMDVDVVGSAIALYGCPDEKGLQVIEDIVLTEGLPHPTIDGKWIKDPAAYKPDMAWSGVHDSTISYASQLGLKAIQDEGLGEYYANPADRWGGKRINFSNNRFQSIKEFTDQTNNHGIRYGLHTLCEFIQPHSSDVHPVPNDGLQTVLRTRITNNIAPTDTIITVADTSFLNEKGTWHKNGTNVLKIGKELLTYDGVTTSRPYTLLHVKRGQYKTQALSHQAGDVMGKLQINCYNGFVPDMKLQLEYADFYAKLLVDGGMDYIDFDGLESCMYQNQGNYSFKSFYRRLFDTYHKLGGKYLRVMGSTIVEGNWHYMSVCNVGGGDHMFSPVLNKWGIEGKDVRYIWESNYLPATFGIISLSPDWSVYDAENLQAKSIGWNATYMLGLSQNTVEKCAEKQAIFKAYRTWENARAANVFTDAHKQLLKNLDYKFHLEEIGNGVFNLYPIRESRFSVFANPDSSKLFSVPNEFKTQSLQFAAKLVGTKGGSVGGATIKLDNNNAITINASISEGQYLITENGKLYLADRNRKKLQEIQDIKLPLLSAGTNKMQWELRSASHADMKFEVVISSMGTAQKIGNKRI</sequence>
<accession>A0A9X3BGT5</accession>
<evidence type="ECO:0000313" key="1">
    <source>
        <dbReference type="EMBL" id="MCU7548332.1"/>
    </source>
</evidence>
<organism evidence="1 2">
    <name type="scientific">Paraflavisolibacter caeni</name>
    <dbReference type="NCBI Taxonomy" id="2982496"/>
    <lineage>
        <taxon>Bacteria</taxon>
        <taxon>Pseudomonadati</taxon>
        <taxon>Bacteroidota</taxon>
        <taxon>Chitinophagia</taxon>
        <taxon>Chitinophagales</taxon>
        <taxon>Chitinophagaceae</taxon>
        <taxon>Paraflavisolibacter</taxon>
    </lineage>
</organism>
<name>A0A9X3BGT5_9BACT</name>
<reference evidence="1" key="2">
    <citation type="submission" date="2023-04" db="EMBL/GenBank/DDBJ databases">
        <title>Paracnuella aquatica gen. nov., sp. nov., a member of the family Chitinophagaceae isolated from a hot spring.</title>
        <authorList>
            <person name="Wang C."/>
        </authorList>
    </citation>
    <scope>NUCLEOTIDE SEQUENCE</scope>
    <source>
        <strain evidence="1">LB-8</strain>
    </source>
</reference>
<comment type="caution">
    <text evidence="1">The sequence shown here is derived from an EMBL/GenBank/DDBJ whole genome shotgun (WGS) entry which is preliminary data.</text>
</comment>
<reference evidence="1" key="1">
    <citation type="submission" date="2022-09" db="EMBL/GenBank/DDBJ databases">
        <authorList>
            <person name="Yuan C."/>
            <person name="Ke Z."/>
        </authorList>
    </citation>
    <scope>NUCLEOTIDE SEQUENCE</scope>
    <source>
        <strain evidence="1">LB-8</strain>
    </source>
</reference>
<keyword evidence="2" id="KW-1185">Reference proteome</keyword>
<dbReference type="RefSeq" id="WP_279295780.1">
    <property type="nucleotide sequence ID" value="NZ_JAOTIF010000002.1"/>
</dbReference>
<dbReference type="Proteomes" id="UP001155483">
    <property type="component" value="Unassembled WGS sequence"/>
</dbReference>
<dbReference type="EMBL" id="JAOTIF010000002">
    <property type="protein sequence ID" value="MCU7548332.1"/>
    <property type="molecule type" value="Genomic_DNA"/>
</dbReference>
<protein>
    <submittedName>
        <fullName evidence="1">Uncharacterized protein</fullName>
    </submittedName>
</protein>
<evidence type="ECO:0000313" key="2">
    <source>
        <dbReference type="Proteomes" id="UP001155483"/>
    </source>
</evidence>
<dbReference type="AlphaFoldDB" id="A0A9X3BGT5"/>